<sequence>MFRRSRYLPPFHPTYYPSPYGLLPWQSFHRQFLDVDPHLFVESAKVTKPILSDVQKILDRIETSNDFSKKLMDAAQKSKMDEVNKMITNIGLKTIPRIEFNPEGLKLYFLGKSGEADCCRVNIVLRWR</sequence>
<reference evidence="2" key="1">
    <citation type="journal article" date="2019" name="Int. J. Syst. Evol. Microbiol.">
        <title>The Global Catalogue of Microorganisms (GCM) 10K type strain sequencing project: providing services to taxonomists for standard genome sequencing and annotation.</title>
        <authorList>
            <consortium name="The Broad Institute Genomics Platform"/>
            <consortium name="The Broad Institute Genome Sequencing Center for Infectious Disease"/>
            <person name="Wu L."/>
            <person name="Ma J."/>
        </authorList>
    </citation>
    <scope>NUCLEOTIDE SEQUENCE [LARGE SCALE GENOMIC DNA]</scope>
    <source>
        <strain evidence="2">JCM 9731</strain>
    </source>
</reference>
<evidence type="ECO:0000313" key="2">
    <source>
        <dbReference type="Proteomes" id="UP001500782"/>
    </source>
</evidence>
<protein>
    <submittedName>
        <fullName evidence="1">Uncharacterized protein</fullName>
    </submittedName>
</protein>
<dbReference type="Pfam" id="PF26344">
    <property type="entry name" value="YuzC"/>
    <property type="match status" value="1"/>
</dbReference>
<dbReference type="InterPro" id="IPR058870">
    <property type="entry name" value="YuzC"/>
</dbReference>
<dbReference type="EMBL" id="BAAADJ010000017">
    <property type="protein sequence ID" value="GAA0326544.1"/>
    <property type="molecule type" value="Genomic_DNA"/>
</dbReference>
<name>A0ABP3FWK0_9BACI</name>
<dbReference type="RefSeq" id="WP_343798043.1">
    <property type="nucleotide sequence ID" value="NZ_BAAADJ010000017.1"/>
</dbReference>
<gene>
    <name evidence="1" type="ORF">GCM10008967_16350</name>
</gene>
<organism evidence="1 2">
    <name type="scientific">Bacillus carboniphilus</name>
    <dbReference type="NCBI Taxonomy" id="86663"/>
    <lineage>
        <taxon>Bacteria</taxon>
        <taxon>Bacillati</taxon>
        <taxon>Bacillota</taxon>
        <taxon>Bacilli</taxon>
        <taxon>Bacillales</taxon>
        <taxon>Bacillaceae</taxon>
        <taxon>Bacillus</taxon>
    </lineage>
</organism>
<dbReference type="Proteomes" id="UP001500782">
    <property type="component" value="Unassembled WGS sequence"/>
</dbReference>
<evidence type="ECO:0000313" key="1">
    <source>
        <dbReference type="EMBL" id="GAA0326544.1"/>
    </source>
</evidence>
<keyword evidence="2" id="KW-1185">Reference proteome</keyword>
<accession>A0ABP3FWK0</accession>
<comment type="caution">
    <text evidence="1">The sequence shown here is derived from an EMBL/GenBank/DDBJ whole genome shotgun (WGS) entry which is preliminary data.</text>
</comment>
<proteinExistence type="predicted"/>